<evidence type="ECO:0000256" key="3">
    <source>
        <dbReference type="SAM" id="SignalP"/>
    </source>
</evidence>
<dbReference type="Pfam" id="PF07686">
    <property type="entry name" value="V-set"/>
    <property type="match status" value="1"/>
</dbReference>
<reference evidence="5" key="1">
    <citation type="submission" date="2025-08" db="UniProtKB">
        <authorList>
            <consortium name="Ensembl"/>
        </authorList>
    </citation>
    <scope>IDENTIFICATION</scope>
</reference>
<proteinExistence type="predicted"/>
<dbReference type="GO" id="GO:0007166">
    <property type="term" value="P:cell surface receptor signaling pathway"/>
    <property type="evidence" value="ECO:0007669"/>
    <property type="project" value="TreeGrafter"/>
</dbReference>
<reference evidence="5" key="2">
    <citation type="submission" date="2025-09" db="UniProtKB">
        <authorList>
            <consortium name="Ensembl"/>
        </authorList>
    </citation>
    <scope>IDENTIFICATION</scope>
</reference>
<feature type="chain" id="PRO_5018570174" description="Ig-like domain-containing protein" evidence="3">
    <location>
        <begin position="21"/>
        <end position="121"/>
    </location>
</feature>
<sequence length="121" mass="13752">MRFLLIFDFILFLNTGSSLSDRVHQDPADMYKMQGQTAEITCSHSIDSYNVILWYKQTKNNQLQLLGHVYSTKTEASSSTHSLVGNIKTNIQAAEKTLRTLNVNNMQQNDSGIYFCPISKQ</sequence>
<evidence type="ECO:0000313" key="5">
    <source>
        <dbReference type="Ensembl" id="ENSNBRP00000005133.1"/>
    </source>
</evidence>
<protein>
    <recommendedName>
        <fullName evidence="4">Ig-like domain-containing protein</fullName>
    </recommendedName>
</protein>
<dbReference type="Proteomes" id="UP000261580">
    <property type="component" value="Unassembled WGS sequence"/>
</dbReference>
<evidence type="ECO:0000313" key="6">
    <source>
        <dbReference type="Proteomes" id="UP000261580"/>
    </source>
</evidence>
<evidence type="ECO:0000259" key="4">
    <source>
        <dbReference type="PROSITE" id="PS50835"/>
    </source>
</evidence>
<dbReference type="Gene3D" id="2.60.40.10">
    <property type="entry name" value="Immunoglobulins"/>
    <property type="match status" value="1"/>
</dbReference>
<name>A0A3Q4GEU4_NEOBR</name>
<dbReference type="PANTHER" id="PTHR23268:SF102">
    <property type="entry name" value="IMMUNOGLOBULIN V-SET DOMAIN-CONTAINING PROTEIN"/>
    <property type="match status" value="1"/>
</dbReference>
<keyword evidence="6" id="KW-1185">Reference proteome</keyword>
<feature type="domain" description="Ig-like" evidence="4">
    <location>
        <begin position="21"/>
        <end position="121"/>
    </location>
</feature>
<dbReference type="InterPro" id="IPR050413">
    <property type="entry name" value="TCR_beta_variable"/>
</dbReference>
<dbReference type="InterPro" id="IPR013106">
    <property type="entry name" value="Ig_V-set"/>
</dbReference>
<dbReference type="PROSITE" id="PS50835">
    <property type="entry name" value="IG_LIKE"/>
    <property type="match status" value="1"/>
</dbReference>
<dbReference type="InterPro" id="IPR036179">
    <property type="entry name" value="Ig-like_dom_sf"/>
</dbReference>
<keyword evidence="2" id="KW-0391">Immunity</keyword>
<dbReference type="GO" id="GO:0005886">
    <property type="term" value="C:plasma membrane"/>
    <property type="evidence" value="ECO:0007669"/>
    <property type="project" value="TreeGrafter"/>
</dbReference>
<dbReference type="SUPFAM" id="SSF48726">
    <property type="entry name" value="Immunoglobulin"/>
    <property type="match status" value="1"/>
</dbReference>
<dbReference type="PANTHER" id="PTHR23268">
    <property type="entry name" value="T-CELL RECEPTOR BETA CHAIN"/>
    <property type="match status" value="1"/>
</dbReference>
<evidence type="ECO:0000256" key="2">
    <source>
        <dbReference type="ARBA" id="ARBA00022859"/>
    </source>
</evidence>
<dbReference type="SMART" id="SM00406">
    <property type="entry name" value="IGv"/>
    <property type="match status" value="1"/>
</dbReference>
<evidence type="ECO:0000256" key="1">
    <source>
        <dbReference type="ARBA" id="ARBA00022729"/>
    </source>
</evidence>
<dbReference type="InterPro" id="IPR013783">
    <property type="entry name" value="Ig-like_fold"/>
</dbReference>
<dbReference type="STRING" id="32507.ENSNBRP00000005133"/>
<dbReference type="OMA" id="CTHNIAS"/>
<feature type="signal peptide" evidence="3">
    <location>
        <begin position="1"/>
        <end position="20"/>
    </location>
</feature>
<dbReference type="GeneTree" id="ENSGT01150000287160"/>
<dbReference type="AlphaFoldDB" id="A0A3Q4GEU4"/>
<dbReference type="GO" id="GO:0002376">
    <property type="term" value="P:immune system process"/>
    <property type="evidence" value="ECO:0007669"/>
    <property type="project" value="UniProtKB-KW"/>
</dbReference>
<organism evidence="5 6">
    <name type="scientific">Neolamprologus brichardi</name>
    <name type="common">Fairy cichlid</name>
    <name type="synonym">Lamprologus brichardi</name>
    <dbReference type="NCBI Taxonomy" id="32507"/>
    <lineage>
        <taxon>Eukaryota</taxon>
        <taxon>Metazoa</taxon>
        <taxon>Chordata</taxon>
        <taxon>Craniata</taxon>
        <taxon>Vertebrata</taxon>
        <taxon>Euteleostomi</taxon>
        <taxon>Actinopterygii</taxon>
        <taxon>Neopterygii</taxon>
        <taxon>Teleostei</taxon>
        <taxon>Neoteleostei</taxon>
        <taxon>Acanthomorphata</taxon>
        <taxon>Ovalentaria</taxon>
        <taxon>Cichlomorphae</taxon>
        <taxon>Cichliformes</taxon>
        <taxon>Cichlidae</taxon>
        <taxon>African cichlids</taxon>
        <taxon>Pseudocrenilabrinae</taxon>
        <taxon>Lamprologini</taxon>
        <taxon>Neolamprologus</taxon>
    </lineage>
</organism>
<accession>A0A3Q4GEU4</accession>
<dbReference type="InterPro" id="IPR007110">
    <property type="entry name" value="Ig-like_dom"/>
</dbReference>
<keyword evidence="1 3" id="KW-0732">Signal</keyword>
<dbReference type="Ensembl" id="ENSNBRT00000005288.1">
    <property type="protein sequence ID" value="ENSNBRP00000005133.1"/>
    <property type="gene ID" value="ENSNBRG00000004079.1"/>
</dbReference>